<dbReference type="Pfam" id="PF01395">
    <property type="entry name" value="PBP_GOBP"/>
    <property type="match status" value="1"/>
</dbReference>
<dbReference type="Proteomes" id="UP001562425">
    <property type="component" value="Unassembled WGS sequence"/>
</dbReference>
<evidence type="ECO:0000256" key="9">
    <source>
        <dbReference type="SAM" id="SignalP"/>
    </source>
</evidence>
<evidence type="ECO:0000256" key="7">
    <source>
        <dbReference type="ARBA" id="ARBA00023136"/>
    </source>
</evidence>
<comment type="similarity">
    <text evidence="3">Belongs to the PBP/GOBP family.</text>
</comment>
<dbReference type="InterPro" id="IPR036728">
    <property type="entry name" value="PBP_GOBP_sf"/>
</dbReference>
<feature type="chain" id="PRO_5044796955" description="Tetraspanin" evidence="9">
    <location>
        <begin position="21"/>
        <end position="469"/>
    </location>
</feature>
<dbReference type="Pfam" id="PF00335">
    <property type="entry name" value="Tetraspanin"/>
    <property type="match status" value="1"/>
</dbReference>
<keyword evidence="11" id="KW-1185">Reference proteome</keyword>
<feature type="transmembrane region" description="Helical" evidence="8">
    <location>
        <begin position="214"/>
        <end position="236"/>
    </location>
</feature>
<feature type="transmembrane region" description="Helical" evidence="8">
    <location>
        <begin position="178"/>
        <end position="202"/>
    </location>
</feature>
<keyword evidence="4" id="KW-0964">Secreted</keyword>
<dbReference type="CDD" id="cd23992">
    <property type="entry name" value="PBP_GOBP"/>
    <property type="match status" value="1"/>
</dbReference>
<evidence type="ECO:0000256" key="6">
    <source>
        <dbReference type="ARBA" id="ARBA00022989"/>
    </source>
</evidence>
<gene>
    <name evidence="10" type="ORF">pipiens_001831</name>
</gene>
<evidence type="ECO:0000256" key="4">
    <source>
        <dbReference type="ARBA" id="ARBA00022525"/>
    </source>
</evidence>
<keyword evidence="7 8" id="KW-0472">Membrane</keyword>
<dbReference type="SUPFAM" id="SSF47565">
    <property type="entry name" value="Insect pheromone/odorant-binding proteins"/>
    <property type="match status" value="1"/>
</dbReference>
<dbReference type="InterPro" id="IPR018499">
    <property type="entry name" value="Tetraspanin/Peripherin"/>
</dbReference>
<dbReference type="CDD" id="cd03127">
    <property type="entry name" value="tetraspanin_LEL"/>
    <property type="match status" value="1"/>
</dbReference>
<feature type="transmembrane region" description="Helical" evidence="8">
    <location>
        <begin position="360"/>
        <end position="383"/>
    </location>
</feature>
<dbReference type="InterPro" id="IPR006170">
    <property type="entry name" value="PBP/GOBP"/>
</dbReference>
<evidence type="ECO:0000256" key="5">
    <source>
        <dbReference type="ARBA" id="ARBA00022692"/>
    </source>
</evidence>
<dbReference type="AlphaFoldDB" id="A0ABD1DSK7"/>
<name>A0ABD1DSK7_CULPP</name>
<dbReference type="EMBL" id="JBEHCU010002561">
    <property type="protein sequence ID" value="KAL1402746.1"/>
    <property type="molecule type" value="Genomic_DNA"/>
</dbReference>
<feature type="signal peptide" evidence="9">
    <location>
        <begin position="1"/>
        <end position="20"/>
    </location>
</feature>
<evidence type="ECO:0000256" key="8">
    <source>
        <dbReference type="SAM" id="Phobius"/>
    </source>
</evidence>
<evidence type="ECO:0000256" key="2">
    <source>
        <dbReference type="ARBA" id="ARBA00004613"/>
    </source>
</evidence>
<proteinExistence type="inferred from homology"/>
<dbReference type="GO" id="GO:0005576">
    <property type="term" value="C:extracellular region"/>
    <property type="evidence" value="ECO:0007669"/>
    <property type="project" value="UniProtKB-SubCell"/>
</dbReference>
<evidence type="ECO:0000313" key="11">
    <source>
        <dbReference type="Proteomes" id="UP001562425"/>
    </source>
</evidence>
<keyword evidence="5 8" id="KW-0812">Transmembrane</keyword>
<comment type="subcellular location">
    <subcellularLocation>
        <location evidence="1">Membrane</location>
        <topology evidence="1">Multi-pass membrane protein</topology>
    </subcellularLocation>
    <subcellularLocation>
        <location evidence="2">Secreted</location>
    </subcellularLocation>
</comment>
<evidence type="ECO:0008006" key="12">
    <source>
        <dbReference type="Google" id="ProtNLM"/>
    </source>
</evidence>
<protein>
    <recommendedName>
        <fullName evidence="12">Tetraspanin</fullName>
    </recommendedName>
</protein>
<dbReference type="PANTHER" id="PTHR19282:SF428">
    <property type="entry name" value="TETRASPANIN 68C, ISOFORM A"/>
    <property type="match status" value="1"/>
</dbReference>
<evidence type="ECO:0000256" key="1">
    <source>
        <dbReference type="ARBA" id="ARBA00004141"/>
    </source>
</evidence>
<keyword evidence="9" id="KW-0732">Signal</keyword>
<accession>A0ABD1DSK7</accession>
<dbReference type="PANTHER" id="PTHR19282">
    <property type="entry name" value="TETRASPANIN"/>
    <property type="match status" value="1"/>
</dbReference>
<dbReference type="GO" id="GO:0016020">
    <property type="term" value="C:membrane"/>
    <property type="evidence" value="ECO:0007669"/>
    <property type="project" value="UniProtKB-SubCell"/>
</dbReference>
<sequence>MKFSPISQLTLASIIALSTATSEEPNWAEVSSVCHKLLRISPEASARHGQDQFSPDPKSACITRCIGIITGMYDDETGISMEQLRAWWADDDTVADYQVVKRHYLEMRWDDQAGPVRRRLLQEDLQASRVFPCKLCGVTLLATGFYMFTDGPRILLSRLLISATEQHKTALSELEQPLFYYVALALTIAGLIAITAALLGCWASCMNTYCVLTIYFLIILSLLIGEFGVCLMITAWPQCLGLNLDETAMVKVLQGSYGVPGHEQFTAAMDLAQTIFECCAVNTAINYDTSLWKLQSLGKKELTVPLTCCKLQNRFEFSAYLDPVPTNLTLCQALQPHDYEGNRHLDGCLHKIEVWYREQYFLFLCAGLIVAVVEFCVLLSIILSCTKLPRKAATVGINPERLQPPSSLPRPSGRTIVRDNIYERDLPTPIPVPTIRESYIQPQEFTKSRHEIPFNTGSHYYQISKSYLV</sequence>
<reference evidence="10 11" key="1">
    <citation type="submission" date="2024-05" db="EMBL/GenBank/DDBJ databases">
        <title>Culex pipiens pipiens assembly and annotation.</title>
        <authorList>
            <person name="Alout H."/>
            <person name="Durand T."/>
        </authorList>
    </citation>
    <scope>NUCLEOTIDE SEQUENCE [LARGE SCALE GENOMIC DNA]</scope>
    <source>
        <strain evidence="10">HA-2024</strain>
        <tissue evidence="10">Whole body</tissue>
    </source>
</reference>
<keyword evidence="6 8" id="KW-1133">Transmembrane helix</keyword>
<organism evidence="10 11">
    <name type="scientific">Culex pipiens pipiens</name>
    <name type="common">Northern house mosquito</name>
    <dbReference type="NCBI Taxonomy" id="38569"/>
    <lineage>
        <taxon>Eukaryota</taxon>
        <taxon>Metazoa</taxon>
        <taxon>Ecdysozoa</taxon>
        <taxon>Arthropoda</taxon>
        <taxon>Hexapoda</taxon>
        <taxon>Insecta</taxon>
        <taxon>Pterygota</taxon>
        <taxon>Neoptera</taxon>
        <taxon>Endopterygota</taxon>
        <taxon>Diptera</taxon>
        <taxon>Nematocera</taxon>
        <taxon>Culicoidea</taxon>
        <taxon>Culicidae</taxon>
        <taxon>Culicinae</taxon>
        <taxon>Culicini</taxon>
        <taxon>Culex</taxon>
        <taxon>Culex</taxon>
    </lineage>
</organism>
<dbReference type="Gene3D" id="1.10.238.20">
    <property type="entry name" value="Pheromone/general odorant binding protein domain"/>
    <property type="match status" value="1"/>
</dbReference>
<evidence type="ECO:0000256" key="3">
    <source>
        <dbReference type="ARBA" id="ARBA00008098"/>
    </source>
</evidence>
<comment type="caution">
    <text evidence="10">The sequence shown here is derived from an EMBL/GenBank/DDBJ whole genome shotgun (WGS) entry which is preliminary data.</text>
</comment>
<evidence type="ECO:0000313" key="10">
    <source>
        <dbReference type="EMBL" id="KAL1402746.1"/>
    </source>
</evidence>